<feature type="compositionally biased region" description="Polar residues" evidence="2">
    <location>
        <begin position="701"/>
        <end position="715"/>
    </location>
</feature>
<dbReference type="Gene3D" id="3.40.50.180">
    <property type="entry name" value="Methylesterase CheB, C-terminal domain"/>
    <property type="match status" value="1"/>
</dbReference>
<name>A0A1Y5TGL2_9RHOB</name>
<dbReference type="Gene3D" id="3.40.50.150">
    <property type="entry name" value="Vaccinia Virus protein VP39"/>
    <property type="match status" value="1"/>
</dbReference>
<dbReference type="InterPro" id="IPR029063">
    <property type="entry name" value="SAM-dependent_MTases_sf"/>
</dbReference>
<feature type="region of interest" description="Disordered" evidence="2">
    <location>
        <begin position="701"/>
        <end position="724"/>
    </location>
</feature>
<reference evidence="5 6" key="1">
    <citation type="submission" date="2017-03" db="EMBL/GenBank/DDBJ databases">
        <authorList>
            <person name="Afonso C.L."/>
            <person name="Miller P.J."/>
            <person name="Scott M.A."/>
            <person name="Spackman E."/>
            <person name="Goraichik I."/>
            <person name="Dimitrov K.M."/>
            <person name="Suarez D.L."/>
            <person name="Swayne D.E."/>
        </authorList>
    </citation>
    <scope>NUCLEOTIDE SEQUENCE [LARGE SCALE GENOMIC DNA]</scope>
    <source>
        <strain evidence="5 6">CECT 8620</strain>
    </source>
</reference>
<evidence type="ECO:0000256" key="2">
    <source>
        <dbReference type="SAM" id="MobiDB-lite"/>
    </source>
</evidence>
<keyword evidence="1" id="KW-0378">Hydrolase</keyword>
<dbReference type="GO" id="GO:0032259">
    <property type="term" value="P:methylation"/>
    <property type="evidence" value="ECO:0007669"/>
    <property type="project" value="UniProtKB-KW"/>
</dbReference>
<gene>
    <name evidence="5" type="primary">wspC</name>
    <name evidence="5" type="ORF">AQS8620_02910</name>
</gene>
<dbReference type="InterPro" id="IPR000673">
    <property type="entry name" value="Sig_transdc_resp-reg_Me-estase"/>
</dbReference>
<dbReference type="Pfam" id="PF01739">
    <property type="entry name" value="CheR"/>
    <property type="match status" value="1"/>
</dbReference>
<dbReference type="Pfam" id="PF03705">
    <property type="entry name" value="CheR_N"/>
    <property type="match status" value="1"/>
</dbReference>
<dbReference type="EC" id="2.1.1.-" evidence="5"/>
<keyword evidence="5" id="KW-0489">Methyltransferase</keyword>
<dbReference type="InterPro" id="IPR035909">
    <property type="entry name" value="CheB_C"/>
</dbReference>
<evidence type="ECO:0000313" key="6">
    <source>
        <dbReference type="Proteomes" id="UP000193862"/>
    </source>
</evidence>
<dbReference type="Proteomes" id="UP000193862">
    <property type="component" value="Unassembled WGS sequence"/>
</dbReference>
<evidence type="ECO:0000256" key="1">
    <source>
        <dbReference type="PROSITE-ProRule" id="PRU00050"/>
    </source>
</evidence>
<keyword evidence="1" id="KW-0145">Chemotaxis</keyword>
<dbReference type="RefSeq" id="WP_234990506.1">
    <property type="nucleotide sequence ID" value="NZ_FWFS01000011.1"/>
</dbReference>
<dbReference type="PANTHER" id="PTHR24422">
    <property type="entry name" value="CHEMOTAXIS PROTEIN METHYLTRANSFERASE"/>
    <property type="match status" value="1"/>
</dbReference>
<dbReference type="Pfam" id="PF13596">
    <property type="entry name" value="PAS_10"/>
    <property type="match status" value="1"/>
</dbReference>
<keyword evidence="5" id="KW-0808">Transferase</keyword>
<dbReference type="GO" id="GO:0005737">
    <property type="term" value="C:cytoplasm"/>
    <property type="evidence" value="ECO:0007669"/>
    <property type="project" value="InterPro"/>
</dbReference>
<evidence type="ECO:0000259" key="4">
    <source>
        <dbReference type="PROSITE" id="PS50123"/>
    </source>
</evidence>
<dbReference type="GO" id="GO:0006935">
    <property type="term" value="P:chemotaxis"/>
    <property type="evidence" value="ECO:0007669"/>
    <property type="project" value="UniProtKB-UniRule"/>
</dbReference>
<evidence type="ECO:0000259" key="3">
    <source>
        <dbReference type="PROSITE" id="PS50122"/>
    </source>
</evidence>
<accession>A0A1Y5TGL2</accession>
<feature type="domain" description="CheR-type methyltransferase" evidence="4">
    <location>
        <begin position="222"/>
        <end position="482"/>
    </location>
</feature>
<dbReference type="SUPFAM" id="SSF47757">
    <property type="entry name" value="Chemotaxis receptor methyltransferase CheR, N-terminal domain"/>
    <property type="match status" value="1"/>
</dbReference>
<feature type="domain" description="CheB-type methylesterase" evidence="3">
    <location>
        <begin position="16"/>
        <end position="206"/>
    </location>
</feature>
<dbReference type="Pfam" id="PF01339">
    <property type="entry name" value="CheB_methylest"/>
    <property type="match status" value="1"/>
</dbReference>
<dbReference type="InterPro" id="IPR022641">
    <property type="entry name" value="CheR_N"/>
</dbReference>
<dbReference type="EMBL" id="FWFS01000011">
    <property type="protein sequence ID" value="SLN63594.1"/>
    <property type="molecule type" value="Genomic_DNA"/>
</dbReference>
<feature type="active site" evidence="1">
    <location>
        <position position="54"/>
    </location>
</feature>
<dbReference type="PROSITE" id="PS50122">
    <property type="entry name" value="CHEB"/>
    <property type="match status" value="1"/>
</dbReference>
<organism evidence="5 6">
    <name type="scientific">Aquimixticola soesokkakensis</name>
    <dbReference type="NCBI Taxonomy" id="1519096"/>
    <lineage>
        <taxon>Bacteria</taxon>
        <taxon>Pseudomonadati</taxon>
        <taxon>Pseudomonadota</taxon>
        <taxon>Alphaproteobacteria</taxon>
        <taxon>Rhodobacterales</taxon>
        <taxon>Paracoccaceae</taxon>
        <taxon>Aquimixticola</taxon>
    </lineage>
</organism>
<feature type="active site" evidence="1">
    <location>
        <position position="27"/>
    </location>
</feature>
<feature type="active site" evidence="1">
    <location>
        <position position="148"/>
    </location>
</feature>
<dbReference type="PANTHER" id="PTHR24422:SF10">
    <property type="entry name" value="CHEMOTAXIS PROTEIN METHYLTRANSFERASE 2"/>
    <property type="match status" value="1"/>
</dbReference>
<proteinExistence type="predicted"/>
<dbReference type="GO" id="GO:0008757">
    <property type="term" value="F:S-adenosylmethionine-dependent methyltransferase activity"/>
    <property type="evidence" value="ECO:0007669"/>
    <property type="project" value="InterPro"/>
</dbReference>
<dbReference type="GO" id="GO:0000156">
    <property type="term" value="F:phosphorelay response regulator activity"/>
    <property type="evidence" value="ECO:0007669"/>
    <property type="project" value="InterPro"/>
</dbReference>
<dbReference type="SMART" id="SM00138">
    <property type="entry name" value="MeTrc"/>
    <property type="match status" value="1"/>
</dbReference>
<dbReference type="SUPFAM" id="SSF52738">
    <property type="entry name" value="Methylesterase CheB, C-terminal domain"/>
    <property type="match status" value="1"/>
</dbReference>
<dbReference type="SUPFAM" id="SSF53335">
    <property type="entry name" value="S-adenosyl-L-methionine-dependent methyltransferases"/>
    <property type="match status" value="1"/>
</dbReference>
<dbReference type="InterPro" id="IPR000780">
    <property type="entry name" value="CheR_MeTrfase"/>
</dbReference>
<sequence>MNARQTPGGMPDMSDPATIPVIAIGGSAGALEPLEAFFQNAPVENGWCYIVVQHLSPDYRSMMDSLLSRRSSMNICHIEDGLALAPNTIFLNKPNTTSVVTKHGIFKTTPYRSDAKLPHLPIDALFRSLVSRSPQNTVAVVLSGSGGDGSIGGQLLHAAGATVIAQTPSEAAFTSMPRALMALGVADHVSLAGDMPELIAGALNAPPDGDGPRMSGDASRTIMTLLERQHHLDIASYKSISVNRRIHRRMSLRGEQSLETYVKKLESDPQLLDELYHDLLIGVTEFYRDPESIKALRKEVIDPLVARSAADRPLRIWVPGCSSGEEAYTIAIEVSESLRAAGQSPDFRIIATDIHRRSIDIASAGAYPVSAFDKVDPELTDRYFRREGDTYYVEQRLRQKIIFSVNDVLSDPPLLNIDLISCRNLLIYLRQDAQKRVISMFLFGLRQNGVLMLGPSETLGKLSEDFEVLDGRWRIFRKVTANRPFSASFVSDRMGLANRLNQPQEPQHPHTISLATSSTSAVLRNRDALIKGYNSLLKRHAPSSILITANGEVLSWFGSAAAFIDTKNNLADWTVDEIVHPDLHTVINVGVEKLRTGETIPLTRAVQIDLGEGRVEQCTVFIEPLDLNEHPILILVRVTLNDLPEVEAALTARRIDPEVSGNDAQILSKRVRELERDLKFTEETLQHITERLEASSEELQASNEELQASNEELQASNEELQSSNEELHAVNEELITVSAEHERKIELLSVLNRQTESVMEILRIGTIFIDNDMQITRFSMLIGNWFGLERHDVNRKVSVIGPRMTFCDLPTAAQRVMKSGTSEFFFGQHENVTLRVEVHRTTGAHAPSIGDGVVAIFRQGDDIRHDG</sequence>
<keyword evidence="6" id="KW-1185">Reference proteome</keyword>
<dbReference type="InterPro" id="IPR022642">
    <property type="entry name" value="CheR_C"/>
</dbReference>
<dbReference type="CDD" id="cd16434">
    <property type="entry name" value="CheB-CheR_fusion"/>
    <property type="match status" value="1"/>
</dbReference>
<protein>
    <submittedName>
        <fullName evidence="5">Putative biofilm formation methyltransferase WspC</fullName>
        <ecNumber evidence="5">2.1.1.-</ecNumber>
    </submittedName>
</protein>
<evidence type="ECO:0000313" key="5">
    <source>
        <dbReference type="EMBL" id="SLN63594.1"/>
    </source>
</evidence>
<dbReference type="AlphaFoldDB" id="A0A1Y5TGL2"/>
<dbReference type="PROSITE" id="PS50123">
    <property type="entry name" value="CHER"/>
    <property type="match status" value="1"/>
</dbReference>
<dbReference type="GO" id="GO:0008984">
    <property type="term" value="F:protein-glutamate methylesterase activity"/>
    <property type="evidence" value="ECO:0007669"/>
    <property type="project" value="InterPro"/>
</dbReference>
<dbReference type="InterPro" id="IPR050903">
    <property type="entry name" value="Bact_Chemotaxis_MeTrfase"/>
</dbReference>
<dbReference type="PRINTS" id="PR00996">
    <property type="entry name" value="CHERMTFRASE"/>
</dbReference>